<dbReference type="InterPro" id="IPR035909">
    <property type="entry name" value="CheB_C"/>
</dbReference>
<dbReference type="Gene3D" id="3.40.50.180">
    <property type="entry name" value="Methylesterase CheB, C-terminal domain"/>
    <property type="match status" value="1"/>
</dbReference>
<dbReference type="PANTHER" id="PTHR42872">
    <property type="entry name" value="PROTEIN-GLUTAMATE METHYLESTERASE/PROTEIN-GLUTAMINE GLUTAMINASE"/>
    <property type="match status" value="1"/>
</dbReference>
<dbReference type="Pfam" id="PF01339">
    <property type="entry name" value="CheB_methylest"/>
    <property type="match status" value="1"/>
</dbReference>
<sequence>MEKRNIIVIGASAGGFEALQTLIANLPPDLEAAIFIVWHMAPSVRGMLPQVLSRLNTIPVALVQDGEPIRTNRIYVALPDQHLLVEEGRIRVTHGPKENHFRPAVDPLFRSAAYAYGNRVIGLILSGALDDGTAGLWTIKHLGGLALVQDPSEAQVPSMPNSAIQHVAIDYKGSLVELAARLTQLVEQQIGPAAKPAMKDDEQLKQEICIAADDTAAGLLMAQFGSPSSFSCPECHGVLTKLTQETIIRYRCHTGHAYSASTLLAALTENVEDNLYKAIRGADESMMLLNQLGDHFAEANQPKLAALYFQKAGEAQARNALVRQAVQMHQVLSQDTLLAEEDQVPSDDLAPAH</sequence>
<evidence type="ECO:0000313" key="7">
    <source>
        <dbReference type="Proteomes" id="UP000664628"/>
    </source>
</evidence>
<dbReference type="SUPFAM" id="SSF52738">
    <property type="entry name" value="Methylesterase CheB, C-terminal domain"/>
    <property type="match status" value="1"/>
</dbReference>
<organism evidence="6 7">
    <name type="scientific">Fibrella forsythiae</name>
    <dbReference type="NCBI Taxonomy" id="2817061"/>
    <lineage>
        <taxon>Bacteria</taxon>
        <taxon>Pseudomonadati</taxon>
        <taxon>Bacteroidota</taxon>
        <taxon>Cytophagia</taxon>
        <taxon>Cytophagales</taxon>
        <taxon>Spirosomataceae</taxon>
        <taxon>Fibrella</taxon>
    </lineage>
</organism>
<dbReference type="EMBL" id="JAFMYW010000016">
    <property type="protein sequence ID" value="MBO0952944.1"/>
    <property type="molecule type" value="Genomic_DNA"/>
</dbReference>
<dbReference type="PIRSF" id="PIRSF036461">
    <property type="entry name" value="Chmtx_methlestr"/>
    <property type="match status" value="1"/>
</dbReference>
<evidence type="ECO:0000256" key="2">
    <source>
        <dbReference type="ARBA" id="ARBA00039140"/>
    </source>
</evidence>
<protein>
    <recommendedName>
        <fullName evidence="2">protein-glutamate methylesterase</fullName>
        <ecNumber evidence="2">3.1.1.61</ecNumber>
    </recommendedName>
</protein>
<evidence type="ECO:0000259" key="5">
    <source>
        <dbReference type="PROSITE" id="PS50122"/>
    </source>
</evidence>
<feature type="active site" evidence="4">
    <location>
        <position position="131"/>
    </location>
</feature>
<gene>
    <name evidence="6" type="ORF">J2I46_30505</name>
</gene>
<dbReference type="InterPro" id="IPR000673">
    <property type="entry name" value="Sig_transdc_resp-reg_Me-estase"/>
</dbReference>
<accession>A0ABS3JSF7</accession>
<dbReference type="PROSITE" id="PS50122">
    <property type="entry name" value="CHEB"/>
    <property type="match status" value="1"/>
</dbReference>
<name>A0ABS3JSF7_9BACT</name>
<evidence type="ECO:0000256" key="4">
    <source>
        <dbReference type="PROSITE-ProRule" id="PRU00050"/>
    </source>
</evidence>
<feature type="active site" evidence="4">
    <location>
        <position position="12"/>
    </location>
</feature>
<keyword evidence="7" id="KW-1185">Reference proteome</keyword>
<keyword evidence="1 4" id="KW-0378">Hydrolase</keyword>
<comment type="caution">
    <text evidence="6">The sequence shown here is derived from an EMBL/GenBank/DDBJ whole genome shotgun (WGS) entry which is preliminary data.</text>
</comment>
<reference evidence="6 7" key="1">
    <citation type="submission" date="2021-03" db="EMBL/GenBank/DDBJ databases">
        <title>Fibrella sp. HMF5405 genome sequencing and assembly.</title>
        <authorList>
            <person name="Kang H."/>
            <person name="Kim H."/>
            <person name="Bae S."/>
            <person name="Joh K."/>
        </authorList>
    </citation>
    <scope>NUCLEOTIDE SEQUENCE [LARGE SCALE GENOMIC DNA]</scope>
    <source>
        <strain evidence="6 7">HMF5405</strain>
    </source>
</reference>
<feature type="active site" evidence="4">
    <location>
        <position position="39"/>
    </location>
</feature>
<dbReference type="RefSeq" id="WP_207332896.1">
    <property type="nucleotide sequence ID" value="NZ_JAFMYW010000016.1"/>
</dbReference>
<dbReference type="EC" id="3.1.1.61" evidence="2"/>
<dbReference type="Proteomes" id="UP000664628">
    <property type="component" value="Unassembled WGS sequence"/>
</dbReference>
<evidence type="ECO:0000256" key="3">
    <source>
        <dbReference type="ARBA" id="ARBA00048267"/>
    </source>
</evidence>
<feature type="domain" description="CheB-type methylesterase" evidence="5">
    <location>
        <begin position="1"/>
        <end position="189"/>
    </location>
</feature>
<comment type="catalytic activity">
    <reaction evidence="3">
        <text>[protein]-L-glutamate 5-O-methyl ester + H2O = L-glutamyl-[protein] + methanol + H(+)</text>
        <dbReference type="Rhea" id="RHEA:23236"/>
        <dbReference type="Rhea" id="RHEA-COMP:10208"/>
        <dbReference type="Rhea" id="RHEA-COMP:10311"/>
        <dbReference type="ChEBI" id="CHEBI:15377"/>
        <dbReference type="ChEBI" id="CHEBI:15378"/>
        <dbReference type="ChEBI" id="CHEBI:17790"/>
        <dbReference type="ChEBI" id="CHEBI:29973"/>
        <dbReference type="ChEBI" id="CHEBI:82795"/>
        <dbReference type="EC" id="3.1.1.61"/>
    </reaction>
</comment>
<proteinExistence type="predicted"/>
<dbReference type="CDD" id="cd16433">
    <property type="entry name" value="CheB"/>
    <property type="match status" value="1"/>
</dbReference>
<keyword evidence="4" id="KW-0145">Chemotaxis</keyword>
<dbReference type="InterPro" id="IPR011247">
    <property type="entry name" value="Chemotax_prot-Glu_Me-esterase"/>
</dbReference>
<evidence type="ECO:0000256" key="1">
    <source>
        <dbReference type="ARBA" id="ARBA00022801"/>
    </source>
</evidence>
<evidence type="ECO:0000313" key="6">
    <source>
        <dbReference type="EMBL" id="MBO0952944.1"/>
    </source>
</evidence>
<dbReference type="PANTHER" id="PTHR42872:SF6">
    <property type="entry name" value="PROTEIN-GLUTAMATE METHYLESTERASE_PROTEIN-GLUTAMINE GLUTAMINASE"/>
    <property type="match status" value="1"/>
</dbReference>